<keyword evidence="6" id="KW-0520">NAD</keyword>
<evidence type="ECO:0000256" key="4">
    <source>
        <dbReference type="ARBA" id="ARBA00022801"/>
    </source>
</evidence>
<dbReference type="Gene3D" id="3.40.50.10140">
    <property type="entry name" value="Toll/interleukin-1 receptor homology (TIR) domain"/>
    <property type="match status" value="1"/>
</dbReference>
<gene>
    <name evidence="14" type="ORF">OFUS_LOCUS21410</name>
</gene>
<dbReference type="OrthoDB" id="6148093at2759"/>
<sequence length="501" mass="57587">MYLVMPRRQLSLFMLLKMLRLTSMLIGVKMSQVGFVLLLAEITSAQLQFCRDQVKTAELGFTRPVEERNLIDFAVHAKYKDLHCCAEGYATLQWHFNGEPFPWERQGRIKLENNNQTLVIKDTYLEDAGLYTCRGVASRDVASGADVISHAVNLTVLEFVDYTGPPLVSEEPRDVVALPGANVTFYCEAYFGSIRRKSVYWLKYYNGSIQFAGNLPRHREVSVKKYDSLIVGAYLHVDDVNLDDYNATYECRMTRGRRRDKVYFNASIIYGDPDATEIIRSVISDPGGFKPAVITVACLFAVVAFVCLLGFNYRLEIQLIVKSQLQTGEPLEDMCYHMFVAYDHKSDDDQEFVVTAMLTELEEKCNYKMCIIDRDFGAGETLADEYLRCIQASQHFIALITPSFLKSGWCDFALKVALEHHRQCTFLVYKPIENWNDYLERASTKSAMKVIKTIKWPQDEQRRKVEMFWKRLRLQLPALAKDTRVEPDVILNAVKRRDAKC</sequence>
<dbReference type="GO" id="GO:0039502">
    <property type="term" value="P:symbiont-mediated suppression of host type I interferon-mediated signaling pathway"/>
    <property type="evidence" value="ECO:0007669"/>
    <property type="project" value="UniProtKB-KW"/>
</dbReference>
<dbReference type="InterPro" id="IPR015621">
    <property type="entry name" value="IL-1_rcpt_fam"/>
</dbReference>
<keyword evidence="3" id="KW-0945">Host-virus interaction</keyword>
<name>A0A8J1TWG0_OWEFU</name>
<dbReference type="AlphaFoldDB" id="A0A8J1TWG0"/>
<keyword evidence="3" id="KW-1090">Inhibition of host innate immune response by virus</keyword>
<dbReference type="EMBL" id="CAIIXF020000010">
    <property type="protein sequence ID" value="CAH1797071.1"/>
    <property type="molecule type" value="Genomic_DNA"/>
</dbReference>
<dbReference type="SMART" id="SM00409">
    <property type="entry name" value="IG"/>
    <property type="match status" value="2"/>
</dbReference>
<dbReference type="InterPro" id="IPR013783">
    <property type="entry name" value="Ig-like_fold"/>
</dbReference>
<dbReference type="InterPro" id="IPR003599">
    <property type="entry name" value="Ig_sub"/>
</dbReference>
<dbReference type="Gene3D" id="2.60.40.10">
    <property type="entry name" value="Immunoglobulins"/>
    <property type="match status" value="2"/>
</dbReference>
<dbReference type="Proteomes" id="UP000749559">
    <property type="component" value="Unassembled WGS sequence"/>
</dbReference>
<proteinExistence type="inferred from homology"/>
<keyword evidence="4" id="KW-0378">Hydrolase</keyword>
<dbReference type="InterPro" id="IPR000157">
    <property type="entry name" value="TIR_dom"/>
</dbReference>
<dbReference type="PROSITE" id="PS50835">
    <property type="entry name" value="IG_LIKE"/>
    <property type="match status" value="2"/>
</dbReference>
<keyword evidence="8" id="KW-0325">Glycoprotein</keyword>
<accession>A0A8J1TWG0</accession>
<organism evidence="14 15">
    <name type="scientific">Owenia fusiformis</name>
    <name type="common">Polychaete worm</name>
    <dbReference type="NCBI Taxonomy" id="6347"/>
    <lineage>
        <taxon>Eukaryota</taxon>
        <taxon>Metazoa</taxon>
        <taxon>Spiralia</taxon>
        <taxon>Lophotrochozoa</taxon>
        <taxon>Annelida</taxon>
        <taxon>Polychaeta</taxon>
        <taxon>Sedentaria</taxon>
        <taxon>Canalipalpata</taxon>
        <taxon>Sabellida</taxon>
        <taxon>Oweniida</taxon>
        <taxon>Oweniidae</taxon>
        <taxon>Owenia</taxon>
    </lineage>
</organism>
<dbReference type="InterPro" id="IPR035897">
    <property type="entry name" value="Toll_tir_struct_dom_sf"/>
</dbReference>
<dbReference type="GO" id="GO:0007165">
    <property type="term" value="P:signal transduction"/>
    <property type="evidence" value="ECO:0007669"/>
    <property type="project" value="InterPro"/>
</dbReference>
<evidence type="ECO:0000256" key="7">
    <source>
        <dbReference type="ARBA" id="ARBA00023157"/>
    </source>
</evidence>
<dbReference type="CDD" id="cd00096">
    <property type="entry name" value="Ig"/>
    <property type="match status" value="1"/>
</dbReference>
<keyword evidence="9" id="KW-0922">Interferon antiviral system evasion</keyword>
<dbReference type="PROSITE" id="PS50104">
    <property type="entry name" value="TIR"/>
    <property type="match status" value="1"/>
</dbReference>
<keyword evidence="5" id="KW-1114">Inhibition of host interferon signaling pathway by virus</keyword>
<dbReference type="SUPFAM" id="SSF52200">
    <property type="entry name" value="Toll/Interleukin receptor TIR domain"/>
    <property type="match status" value="1"/>
</dbReference>
<comment type="function">
    <text evidence="13">Counteracts the antiviral effects of host IFN-alpha/beta and key IFN-inducible proteins involved in viral RNA degradation suxh as host OAS1. Acts as a soluble IFN-alpha receptor and thus inhibits the interaction between host IFN-alpha and its receptor.</text>
</comment>
<keyword evidence="2" id="KW-0244">Early protein</keyword>
<dbReference type="PANTHER" id="PTHR11890">
    <property type="entry name" value="INTERLEUKIN-1 RECEPTOR FAMILY MEMBER"/>
    <property type="match status" value="1"/>
</dbReference>
<evidence type="ECO:0000256" key="2">
    <source>
        <dbReference type="ARBA" id="ARBA00022518"/>
    </source>
</evidence>
<evidence type="ECO:0000256" key="12">
    <source>
        <dbReference type="ARBA" id="ARBA00041012"/>
    </source>
</evidence>
<dbReference type="InterPro" id="IPR013098">
    <property type="entry name" value="Ig_I-set"/>
</dbReference>
<evidence type="ECO:0000256" key="13">
    <source>
        <dbReference type="ARBA" id="ARBA00045444"/>
    </source>
</evidence>
<dbReference type="Pfam" id="PF07679">
    <property type="entry name" value="I-set"/>
    <property type="match status" value="1"/>
</dbReference>
<evidence type="ECO:0000256" key="10">
    <source>
        <dbReference type="ARBA" id="ARBA00023319"/>
    </source>
</evidence>
<evidence type="ECO:0000256" key="11">
    <source>
        <dbReference type="ARBA" id="ARBA00038761"/>
    </source>
</evidence>
<comment type="subunit">
    <text evidence="11">Interacts with host IFNA1.</text>
</comment>
<keyword evidence="3" id="KW-0899">Viral immunoevasion</keyword>
<comment type="similarity">
    <text evidence="1">Belongs to the interleukin-1 receptor family.</text>
</comment>
<keyword evidence="7" id="KW-1015">Disulfide bond</keyword>
<evidence type="ECO:0000256" key="3">
    <source>
        <dbReference type="ARBA" id="ARBA00022632"/>
    </source>
</evidence>
<dbReference type="InterPro" id="IPR007110">
    <property type="entry name" value="Ig-like_dom"/>
</dbReference>
<evidence type="ECO:0000256" key="8">
    <source>
        <dbReference type="ARBA" id="ARBA00023180"/>
    </source>
</evidence>
<keyword evidence="15" id="KW-1185">Reference proteome</keyword>
<dbReference type="Pfam" id="PF01582">
    <property type="entry name" value="TIR"/>
    <property type="match status" value="1"/>
</dbReference>
<evidence type="ECO:0000256" key="1">
    <source>
        <dbReference type="ARBA" id="ARBA00009752"/>
    </source>
</evidence>
<evidence type="ECO:0000313" key="14">
    <source>
        <dbReference type="EMBL" id="CAH1797071.1"/>
    </source>
</evidence>
<evidence type="ECO:0000256" key="5">
    <source>
        <dbReference type="ARBA" id="ARBA00022830"/>
    </source>
</evidence>
<keyword evidence="10" id="KW-0393">Immunoglobulin domain</keyword>
<comment type="caution">
    <text evidence="14">The sequence shown here is derived from an EMBL/GenBank/DDBJ whole genome shotgun (WGS) entry which is preliminary data.</text>
</comment>
<evidence type="ECO:0000256" key="6">
    <source>
        <dbReference type="ARBA" id="ARBA00023027"/>
    </source>
</evidence>
<reference evidence="14" key="1">
    <citation type="submission" date="2022-03" db="EMBL/GenBank/DDBJ databases">
        <authorList>
            <person name="Martin C."/>
        </authorList>
    </citation>
    <scope>NUCLEOTIDE SEQUENCE</scope>
</reference>
<dbReference type="PANTHER" id="PTHR11890:SF44">
    <property type="entry name" value="X-LINKED INTERLEUKIN-1 RECEPTOR ACCESSORY PROTEIN-LIKE 2"/>
    <property type="match status" value="1"/>
</dbReference>
<dbReference type="PRINTS" id="PR01537">
    <property type="entry name" value="INTRLKN1R1F"/>
</dbReference>
<evidence type="ECO:0000313" key="15">
    <source>
        <dbReference type="Proteomes" id="UP000749559"/>
    </source>
</evidence>
<dbReference type="InterPro" id="IPR036179">
    <property type="entry name" value="Ig-like_dom_sf"/>
</dbReference>
<dbReference type="GO" id="GO:0016787">
    <property type="term" value="F:hydrolase activity"/>
    <property type="evidence" value="ECO:0007669"/>
    <property type="project" value="UniProtKB-KW"/>
</dbReference>
<evidence type="ECO:0000256" key="9">
    <source>
        <dbReference type="ARBA" id="ARBA00023258"/>
    </source>
</evidence>
<dbReference type="SMART" id="SM00255">
    <property type="entry name" value="TIR"/>
    <property type="match status" value="1"/>
</dbReference>
<protein>
    <recommendedName>
        <fullName evidence="12">Soluble interferon alpha/beta receptor OPG204</fullName>
    </recommendedName>
</protein>
<dbReference type="SUPFAM" id="SSF48726">
    <property type="entry name" value="Immunoglobulin"/>
    <property type="match status" value="2"/>
</dbReference>